<organism evidence="4 5">
    <name type="scientific">Phycicoccus sonneratiae</name>
    <dbReference type="NCBI Taxonomy" id="2807628"/>
    <lineage>
        <taxon>Bacteria</taxon>
        <taxon>Bacillati</taxon>
        <taxon>Actinomycetota</taxon>
        <taxon>Actinomycetes</taxon>
        <taxon>Micrococcales</taxon>
        <taxon>Intrasporangiaceae</taxon>
        <taxon>Phycicoccus</taxon>
    </lineage>
</organism>
<name>A0ABS2CQS3_9MICO</name>
<evidence type="ECO:0000313" key="5">
    <source>
        <dbReference type="Proteomes" id="UP001430172"/>
    </source>
</evidence>
<dbReference type="Pfam" id="PF00583">
    <property type="entry name" value="Acetyltransf_1"/>
    <property type="match status" value="1"/>
</dbReference>
<dbReference type="Proteomes" id="UP001430172">
    <property type="component" value="Unassembled WGS sequence"/>
</dbReference>
<gene>
    <name evidence="4" type="ORF">JQN70_17660</name>
</gene>
<evidence type="ECO:0000313" key="4">
    <source>
        <dbReference type="EMBL" id="MBM6402226.1"/>
    </source>
</evidence>
<dbReference type="PANTHER" id="PTHR43877">
    <property type="entry name" value="AMINOALKYLPHOSPHONATE N-ACETYLTRANSFERASE-RELATED-RELATED"/>
    <property type="match status" value="1"/>
</dbReference>
<dbReference type="EMBL" id="JAFDVD010000022">
    <property type="protein sequence ID" value="MBM6402226.1"/>
    <property type="molecule type" value="Genomic_DNA"/>
</dbReference>
<dbReference type="PANTHER" id="PTHR43877:SF2">
    <property type="entry name" value="AMINOALKYLPHOSPHONATE N-ACETYLTRANSFERASE-RELATED"/>
    <property type="match status" value="1"/>
</dbReference>
<comment type="caution">
    <text evidence="4">The sequence shown here is derived from an EMBL/GenBank/DDBJ whole genome shotgun (WGS) entry which is preliminary data.</text>
</comment>
<dbReference type="InterPro" id="IPR016181">
    <property type="entry name" value="Acyl_CoA_acyltransferase"/>
</dbReference>
<evidence type="ECO:0000256" key="2">
    <source>
        <dbReference type="ARBA" id="ARBA00023315"/>
    </source>
</evidence>
<dbReference type="SUPFAM" id="SSF55729">
    <property type="entry name" value="Acyl-CoA N-acyltransferases (Nat)"/>
    <property type="match status" value="1"/>
</dbReference>
<dbReference type="InterPro" id="IPR000182">
    <property type="entry name" value="GNAT_dom"/>
</dbReference>
<proteinExistence type="predicted"/>
<dbReference type="Gene3D" id="3.40.630.30">
    <property type="match status" value="1"/>
</dbReference>
<evidence type="ECO:0000256" key="1">
    <source>
        <dbReference type="ARBA" id="ARBA00022679"/>
    </source>
</evidence>
<reference evidence="4" key="1">
    <citation type="submission" date="2021-02" db="EMBL/GenBank/DDBJ databases">
        <title>Phycicoccus sp. MQZ13P-5T, whole genome shotgun sequence.</title>
        <authorList>
            <person name="Tuo L."/>
        </authorList>
    </citation>
    <scope>NUCLEOTIDE SEQUENCE</scope>
    <source>
        <strain evidence="4">MQZ13P-5</strain>
    </source>
</reference>
<evidence type="ECO:0000259" key="3">
    <source>
        <dbReference type="PROSITE" id="PS51186"/>
    </source>
</evidence>
<feature type="domain" description="N-acetyltransferase" evidence="3">
    <location>
        <begin position="8"/>
        <end position="159"/>
    </location>
</feature>
<keyword evidence="1" id="KW-0808">Transferase</keyword>
<keyword evidence="5" id="KW-1185">Reference proteome</keyword>
<keyword evidence="2" id="KW-0012">Acyltransferase</keyword>
<dbReference type="InterPro" id="IPR050832">
    <property type="entry name" value="Bact_Acetyltransf"/>
</dbReference>
<accession>A0ABS2CQS3</accession>
<protein>
    <submittedName>
        <fullName evidence="4">GNAT family N-acetyltransferase</fullName>
    </submittedName>
</protein>
<sequence length="159" mass="17029">MPLDGRGVVVDRARAEDVPAVVALLRDDVLGAGREGPAEELEPYLSAFAALDADPQQLLVVARDEAGAVVATLQLTFIRGLSRGGATRMQVEAVRVAAPLRGSGLGAALLGWAAEHGRRRGAVLAQLTTDLRRADAHRFYERLGWRYTHAGLKLDLTEP</sequence>
<dbReference type="PROSITE" id="PS51186">
    <property type="entry name" value="GNAT"/>
    <property type="match status" value="1"/>
</dbReference>